<dbReference type="EMBL" id="MU839049">
    <property type="protein sequence ID" value="KAK1761853.1"/>
    <property type="molecule type" value="Genomic_DNA"/>
</dbReference>
<gene>
    <name evidence="6" type="ORF">QBC33DRAFT_603754</name>
</gene>
<dbReference type="PANTHER" id="PTHR44051:SF8">
    <property type="entry name" value="GLUTATHIONE S-TRANSFERASE GSTA"/>
    <property type="match status" value="1"/>
</dbReference>
<sequence length="235" mass="27123">MARTPDITLYTWLTANGIKISIALEELSLPYRAVEVDISTNEQKEPWFLKINPNGRIPAITDGGQRVFESGSILLYLVDKYDPERSISYEPGTPEYYEQLGWLMFQMGGVGPMQGQANHFRMMASTYSEYGINRYMNETKRLYSVLNSRLESTPFLAGSKYTIADIANYAWIRYGPIALEIDLDEFPALKRWHDGIYNRRAVHRGLAVPRQVSEEQTAQRYRSMRQKMDARKLES</sequence>
<evidence type="ECO:0000259" key="5">
    <source>
        <dbReference type="PROSITE" id="PS50405"/>
    </source>
</evidence>
<dbReference type="AlphaFoldDB" id="A0AAJ0BR35"/>
<keyword evidence="7" id="KW-1185">Reference proteome</keyword>
<dbReference type="Gene3D" id="1.20.1050.10">
    <property type="match status" value="1"/>
</dbReference>
<organism evidence="6 7">
    <name type="scientific">Phialemonium atrogriseum</name>
    <dbReference type="NCBI Taxonomy" id="1093897"/>
    <lineage>
        <taxon>Eukaryota</taxon>
        <taxon>Fungi</taxon>
        <taxon>Dikarya</taxon>
        <taxon>Ascomycota</taxon>
        <taxon>Pezizomycotina</taxon>
        <taxon>Sordariomycetes</taxon>
        <taxon>Sordariomycetidae</taxon>
        <taxon>Cephalothecales</taxon>
        <taxon>Cephalothecaceae</taxon>
        <taxon>Phialemonium</taxon>
    </lineage>
</organism>
<comment type="caution">
    <text evidence="6">The sequence shown here is derived from an EMBL/GenBank/DDBJ whole genome shotgun (WGS) entry which is preliminary data.</text>
</comment>
<dbReference type="InterPro" id="IPR010987">
    <property type="entry name" value="Glutathione-S-Trfase_C-like"/>
</dbReference>
<dbReference type="SUPFAM" id="SSF52833">
    <property type="entry name" value="Thioredoxin-like"/>
    <property type="match status" value="1"/>
</dbReference>
<dbReference type="PROSITE" id="PS50404">
    <property type="entry name" value="GST_NTER"/>
    <property type="match status" value="1"/>
</dbReference>
<dbReference type="InterPro" id="IPR004045">
    <property type="entry name" value="Glutathione_S-Trfase_N"/>
</dbReference>
<dbReference type="SFLD" id="SFLDG00358">
    <property type="entry name" value="Main_(cytGST)"/>
    <property type="match status" value="1"/>
</dbReference>
<dbReference type="InterPro" id="IPR040079">
    <property type="entry name" value="Glutathione_S-Trfase"/>
</dbReference>
<feature type="domain" description="GST C-terminal" evidence="5">
    <location>
        <begin position="92"/>
        <end position="219"/>
    </location>
</feature>
<feature type="region of interest" description="Disordered" evidence="3">
    <location>
        <begin position="216"/>
        <end position="235"/>
    </location>
</feature>
<dbReference type="SFLD" id="SFLDS00019">
    <property type="entry name" value="Glutathione_Transferase_(cytos"/>
    <property type="match status" value="1"/>
</dbReference>
<accession>A0AAJ0BR35</accession>
<feature type="domain" description="GST N-terminal" evidence="4">
    <location>
        <begin position="4"/>
        <end position="85"/>
    </location>
</feature>
<dbReference type="InterPro" id="IPR004046">
    <property type="entry name" value="GST_C"/>
</dbReference>
<dbReference type="InterPro" id="IPR036249">
    <property type="entry name" value="Thioredoxin-like_sf"/>
</dbReference>
<dbReference type="InterPro" id="IPR036282">
    <property type="entry name" value="Glutathione-S-Trfase_C_sf"/>
</dbReference>
<evidence type="ECO:0000313" key="6">
    <source>
        <dbReference type="EMBL" id="KAK1761853.1"/>
    </source>
</evidence>
<dbReference type="SUPFAM" id="SSF47616">
    <property type="entry name" value="GST C-terminal domain-like"/>
    <property type="match status" value="1"/>
</dbReference>
<evidence type="ECO:0000256" key="1">
    <source>
        <dbReference type="ARBA" id="ARBA00007409"/>
    </source>
</evidence>
<feature type="compositionally biased region" description="Basic and acidic residues" evidence="3">
    <location>
        <begin position="226"/>
        <end position="235"/>
    </location>
</feature>
<protein>
    <submittedName>
        <fullName evidence="6">Glutathione S-transferase</fullName>
    </submittedName>
</protein>
<proteinExistence type="inferred from homology"/>
<evidence type="ECO:0000313" key="7">
    <source>
        <dbReference type="Proteomes" id="UP001244011"/>
    </source>
</evidence>
<dbReference type="GeneID" id="85315396"/>
<dbReference type="Pfam" id="PF02798">
    <property type="entry name" value="GST_N"/>
    <property type="match status" value="1"/>
</dbReference>
<dbReference type="CDD" id="cd03048">
    <property type="entry name" value="GST_N_Ure2p_like"/>
    <property type="match status" value="1"/>
</dbReference>
<evidence type="ECO:0000256" key="3">
    <source>
        <dbReference type="SAM" id="MobiDB-lite"/>
    </source>
</evidence>
<dbReference type="PANTHER" id="PTHR44051">
    <property type="entry name" value="GLUTATHIONE S-TRANSFERASE-RELATED"/>
    <property type="match status" value="1"/>
</dbReference>
<dbReference type="Gene3D" id="3.40.30.10">
    <property type="entry name" value="Glutaredoxin"/>
    <property type="match status" value="1"/>
</dbReference>
<name>A0AAJ0BR35_9PEZI</name>
<evidence type="ECO:0000256" key="2">
    <source>
        <dbReference type="RuleBase" id="RU003494"/>
    </source>
</evidence>
<comment type="similarity">
    <text evidence="1 2">Belongs to the GST superfamily.</text>
</comment>
<reference evidence="6" key="1">
    <citation type="submission" date="2023-06" db="EMBL/GenBank/DDBJ databases">
        <title>Genome-scale phylogeny and comparative genomics of the fungal order Sordariales.</title>
        <authorList>
            <consortium name="Lawrence Berkeley National Laboratory"/>
            <person name="Hensen N."/>
            <person name="Bonometti L."/>
            <person name="Westerberg I."/>
            <person name="Brannstrom I.O."/>
            <person name="Guillou S."/>
            <person name="Cros-Aarteil S."/>
            <person name="Calhoun S."/>
            <person name="Haridas S."/>
            <person name="Kuo A."/>
            <person name="Mondo S."/>
            <person name="Pangilinan J."/>
            <person name="Riley R."/>
            <person name="Labutti K."/>
            <person name="Andreopoulos B."/>
            <person name="Lipzen A."/>
            <person name="Chen C."/>
            <person name="Yanf M."/>
            <person name="Daum C."/>
            <person name="Ng V."/>
            <person name="Clum A."/>
            <person name="Steindorff A."/>
            <person name="Ohm R."/>
            <person name="Martin F."/>
            <person name="Silar P."/>
            <person name="Natvig D."/>
            <person name="Lalanne C."/>
            <person name="Gautier V."/>
            <person name="Ament-Velasquez S.L."/>
            <person name="Kruys A."/>
            <person name="Hutchinson M.I."/>
            <person name="Powell A.J."/>
            <person name="Barry K."/>
            <person name="Miller A.N."/>
            <person name="Grigoriev I.V."/>
            <person name="Debuchy R."/>
            <person name="Gladieux P."/>
            <person name="Thoren M.H."/>
            <person name="Johannesson H."/>
        </authorList>
    </citation>
    <scope>NUCLEOTIDE SEQUENCE</scope>
    <source>
        <strain evidence="6">8032-3</strain>
    </source>
</reference>
<dbReference type="SFLD" id="SFLDG01151">
    <property type="entry name" value="Main.2:_Nu-like"/>
    <property type="match status" value="1"/>
</dbReference>
<evidence type="ECO:0000259" key="4">
    <source>
        <dbReference type="PROSITE" id="PS50404"/>
    </source>
</evidence>
<dbReference type="Proteomes" id="UP001244011">
    <property type="component" value="Unassembled WGS sequence"/>
</dbReference>
<dbReference type="Pfam" id="PF00043">
    <property type="entry name" value="GST_C"/>
    <property type="match status" value="1"/>
</dbReference>
<dbReference type="RefSeq" id="XP_060278066.1">
    <property type="nucleotide sequence ID" value="XM_060432209.1"/>
</dbReference>
<dbReference type="PROSITE" id="PS50405">
    <property type="entry name" value="GST_CTER"/>
    <property type="match status" value="1"/>
</dbReference>